<comment type="function">
    <text evidence="1">Catalyzes one step in the degradation of the inhibitory neurotransmitter gamma-aminobutyric acid (GABA).</text>
</comment>
<sequence>MRYLKFGTSLTRRCQEQRRFLDLGSRSRFHSGIFPSGTKAFINGAWVESHSGASFAVTNPATGATLASVPNCDVKDAEAAVVSARKAFQTWGFDTTAKERAALLQKWFNILMKRQDELAEILTAEQGKPLAEAKGEIAYGAGFFDWFAGEARRTYGQIVPAPVANRQHFHYREPSGVVAMITPWNFPTAMITRKTGAALAAGCTVVVKPAEDTPLSALALASTAKEAGIPDGVFNVVTAARQNTAAVGKLWCESPDVDVISFTGSTAVGKILLHQSADRVKRVCLELGGNAPLIVFPSADLDKAVAGTMASKFRGSGQTCVCVNRIFVHSSVYDAYLDKLKSAIVKDLKVGDGSQAGVTQGPLINELAVKKVSGLVEDARKKGAKVIVGGAKHSAGPSFYEPTLLADIKPQMDIANTEIFGPVAAVVKFDSEEQVIKLANNTRMGLAGYFFSQDVAQIFRVARRLEVGMVGVNEGVMSSAEAAFGGVKESGLGREGASQGMDEFTEWKYVCLGGL</sequence>
<comment type="pathway">
    <text evidence="2 7">Amino-acid degradation; 4-aminobutanoate degradation.</text>
</comment>
<dbReference type="GO" id="GO:0005739">
    <property type="term" value="C:mitochondrion"/>
    <property type="evidence" value="ECO:0007669"/>
    <property type="project" value="UniProtKB-SubCell"/>
</dbReference>
<comment type="similarity">
    <text evidence="3 6">Belongs to the aldehyde dehydrogenase family.</text>
</comment>
<dbReference type="FunFam" id="3.40.309.10:FF:000004">
    <property type="entry name" value="Succinate-semialdehyde dehydrogenase I"/>
    <property type="match status" value="1"/>
</dbReference>
<dbReference type="PROSITE" id="PS00687">
    <property type="entry name" value="ALDEHYDE_DEHYDR_GLU"/>
    <property type="match status" value="1"/>
</dbReference>
<keyword evidence="7" id="KW-0496">Mitochondrion</keyword>
<dbReference type="InterPro" id="IPR016161">
    <property type="entry name" value="Ald_DH/histidinol_DH"/>
</dbReference>
<dbReference type="AlphaFoldDB" id="A0A914URX6"/>
<dbReference type="FunFam" id="3.40.605.10:FF:000005">
    <property type="entry name" value="Succinate-semialdehyde dehydrogenase I"/>
    <property type="match status" value="1"/>
</dbReference>
<evidence type="ECO:0000256" key="1">
    <source>
        <dbReference type="ARBA" id="ARBA00003743"/>
    </source>
</evidence>
<evidence type="ECO:0000256" key="2">
    <source>
        <dbReference type="ARBA" id="ARBA00005176"/>
    </source>
</evidence>
<dbReference type="CDD" id="cd07103">
    <property type="entry name" value="ALDH_F5_SSADH_GabD"/>
    <property type="match status" value="1"/>
</dbReference>
<comment type="catalytic activity">
    <reaction evidence="7">
        <text>succinate semialdehyde + NAD(+) + H2O = succinate + NADH + 2 H(+)</text>
        <dbReference type="Rhea" id="RHEA:13217"/>
        <dbReference type="ChEBI" id="CHEBI:15377"/>
        <dbReference type="ChEBI" id="CHEBI:15378"/>
        <dbReference type="ChEBI" id="CHEBI:30031"/>
        <dbReference type="ChEBI" id="CHEBI:57540"/>
        <dbReference type="ChEBI" id="CHEBI:57706"/>
        <dbReference type="ChEBI" id="CHEBI:57945"/>
        <dbReference type="EC" id="1.2.1.24"/>
    </reaction>
</comment>
<organism evidence="9 10">
    <name type="scientific">Plectus sambesii</name>
    <dbReference type="NCBI Taxonomy" id="2011161"/>
    <lineage>
        <taxon>Eukaryota</taxon>
        <taxon>Metazoa</taxon>
        <taxon>Ecdysozoa</taxon>
        <taxon>Nematoda</taxon>
        <taxon>Chromadorea</taxon>
        <taxon>Plectida</taxon>
        <taxon>Plectina</taxon>
        <taxon>Plectoidea</taxon>
        <taxon>Plectidae</taxon>
        <taxon>Plectus</taxon>
    </lineage>
</organism>
<evidence type="ECO:0000256" key="3">
    <source>
        <dbReference type="ARBA" id="ARBA00009986"/>
    </source>
</evidence>
<dbReference type="Gene3D" id="3.40.309.10">
    <property type="entry name" value="Aldehyde Dehydrogenase, Chain A, domain 2"/>
    <property type="match status" value="1"/>
</dbReference>
<evidence type="ECO:0000313" key="9">
    <source>
        <dbReference type="Proteomes" id="UP000887566"/>
    </source>
</evidence>
<protein>
    <recommendedName>
        <fullName evidence="7">Succinate-semialdehyde dehydrogenase</fullName>
        <ecNumber evidence="7">1.2.1.24</ecNumber>
    </recommendedName>
</protein>
<dbReference type="Gene3D" id="3.40.605.10">
    <property type="entry name" value="Aldehyde Dehydrogenase, Chain A, domain 1"/>
    <property type="match status" value="1"/>
</dbReference>
<dbReference type="NCBIfam" id="TIGR01780">
    <property type="entry name" value="SSADH"/>
    <property type="match status" value="1"/>
</dbReference>
<dbReference type="InterPro" id="IPR010102">
    <property type="entry name" value="Succ_semiAld_DH"/>
</dbReference>
<dbReference type="WBParaSite" id="PSAMB.scaffold1190size34702.g11507.t1">
    <property type="protein sequence ID" value="PSAMB.scaffold1190size34702.g11507.t1"/>
    <property type="gene ID" value="PSAMB.scaffold1190size34702.g11507"/>
</dbReference>
<dbReference type="Pfam" id="PF00171">
    <property type="entry name" value="Aldedh"/>
    <property type="match status" value="1"/>
</dbReference>
<name>A0A914URX6_9BILA</name>
<evidence type="ECO:0000256" key="6">
    <source>
        <dbReference type="RuleBase" id="RU003345"/>
    </source>
</evidence>
<keyword evidence="7" id="KW-0520">NAD</keyword>
<proteinExistence type="inferred from homology"/>
<dbReference type="EC" id="1.2.1.24" evidence="7"/>
<dbReference type="Proteomes" id="UP000887566">
    <property type="component" value="Unplaced"/>
</dbReference>
<evidence type="ECO:0000259" key="8">
    <source>
        <dbReference type="Pfam" id="PF00171"/>
    </source>
</evidence>
<evidence type="ECO:0000256" key="7">
    <source>
        <dbReference type="RuleBase" id="RU365091"/>
    </source>
</evidence>
<comment type="subunit">
    <text evidence="7">Homotetramer.</text>
</comment>
<evidence type="ECO:0000256" key="5">
    <source>
        <dbReference type="PROSITE-ProRule" id="PRU10007"/>
    </source>
</evidence>
<dbReference type="InterPro" id="IPR016162">
    <property type="entry name" value="Ald_DH_N"/>
</dbReference>
<dbReference type="PANTHER" id="PTHR43353:SF5">
    <property type="entry name" value="SUCCINATE-SEMIALDEHYDE DEHYDROGENASE, MITOCHONDRIAL"/>
    <property type="match status" value="1"/>
</dbReference>
<keyword evidence="9" id="KW-1185">Reference proteome</keyword>
<dbReference type="GO" id="GO:0009450">
    <property type="term" value="P:gamma-aminobutyric acid catabolic process"/>
    <property type="evidence" value="ECO:0007669"/>
    <property type="project" value="UniProtKB-UniRule"/>
</dbReference>
<dbReference type="InterPro" id="IPR015590">
    <property type="entry name" value="Aldehyde_DH_dom"/>
</dbReference>
<reference evidence="10" key="1">
    <citation type="submission" date="2022-11" db="UniProtKB">
        <authorList>
            <consortium name="WormBaseParasite"/>
        </authorList>
    </citation>
    <scope>IDENTIFICATION</scope>
</reference>
<dbReference type="InterPro" id="IPR016163">
    <property type="entry name" value="Ald_DH_C"/>
</dbReference>
<accession>A0A914URX6</accession>
<dbReference type="GO" id="GO:0004777">
    <property type="term" value="F:succinate-semialdehyde dehydrogenase (NAD+) activity"/>
    <property type="evidence" value="ECO:0007669"/>
    <property type="project" value="UniProtKB-UniRule"/>
</dbReference>
<evidence type="ECO:0000313" key="10">
    <source>
        <dbReference type="WBParaSite" id="PSAMB.scaffold1190size34702.g11507.t1"/>
    </source>
</evidence>
<feature type="active site" evidence="5">
    <location>
        <position position="286"/>
    </location>
</feature>
<dbReference type="SUPFAM" id="SSF53720">
    <property type="entry name" value="ALDH-like"/>
    <property type="match status" value="1"/>
</dbReference>
<dbReference type="PANTHER" id="PTHR43353">
    <property type="entry name" value="SUCCINATE-SEMIALDEHYDE DEHYDROGENASE, MITOCHONDRIAL"/>
    <property type="match status" value="1"/>
</dbReference>
<feature type="domain" description="Aldehyde dehydrogenase" evidence="8">
    <location>
        <begin position="46"/>
        <end position="510"/>
    </location>
</feature>
<evidence type="ECO:0000256" key="4">
    <source>
        <dbReference type="ARBA" id="ARBA00023002"/>
    </source>
</evidence>
<dbReference type="InterPro" id="IPR029510">
    <property type="entry name" value="Ald_DH_CS_GLU"/>
</dbReference>
<dbReference type="InterPro" id="IPR050740">
    <property type="entry name" value="Aldehyde_DH_Superfamily"/>
</dbReference>
<keyword evidence="4 6" id="KW-0560">Oxidoreductase</keyword>
<comment type="subcellular location">
    <subcellularLocation>
        <location evidence="7">Mitochondrion</location>
    </subcellularLocation>
</comment>